<evidence type="ECO:0000313" key="2">
    <source>
        <dbReference type="EMBL" id="KAL3783087.1"/>
    </source>
</evidence>
<organism evidence="2 3">
    <name type="scientific">Cyclotella atomus</name>
    <dbReference type="NCBI Taxonomy" id="382360"/>
    <lineage>
        <taxon>Eukaryota</taxon>
        <taxon>Sar</taxon>
        <taxon>Stramenopiles</taxon>
        <taxon>Ochrophyta</taxon>
        <taxon>Bacillariophyta</taxon>
        <taxon>Coscinodiscophyceae</taxon>
        <taxon>Thalassiosirophycidae</taxon>
        <taxon>Stephanodiscales</taxon>
        <taxon>Stephanodiscaceae</taxon>
        <taxon>Cyclotella</taxon>
    </lineage>
</organism>
<accession>A0ABD3P4W1</accession>
<dbReference type="EMBL" id="JALLPJ020000781">
    <property type="protein sequence ID" value="KAL3783087.1"/>
    <property type="molecule type" value="Genomic_DNA"/>
</dbReference>
<comment type="caution">
    <text evidence="2">The sequence shown here is derived from an EMBL/GenBank/DDBJ whole genome shotgun (WGS) entry which is preliminary data.</text>
</comment>
<sequence length="200" mass="22969">MIARIFGPTERLSQRAQEAMQRFCQVHYKGNGTKVANISFVVHPTKSAEFKKLCWSLLDDMTFNEFQVVIKRICRTFKYASGWIKWYLSQRIAPFVFPACNSVTKDDQLGERLEKLSKDTNGQEGLGGAITKTFGNRKLHPNELVEKILTWLRQLSDMHARAELEKTIRLQEEKYNTVQEARTSLPREDRIGIGSEQGSA</sequence>
<reference evidence="2 3" key="1">
    <citation type="submission" date="2024-10" db="EMBL/GenBank/DDBJ databases">
        <title>Updated reference genomes for cyclostephanoid diatoms.</title>
        <authorList>
            <person name="Roberts W.R."/>
            <person name="Alverson A.J."/>
        </authorList>
    </citation>
    <scope>NUCLEOTIDE SEQUENCE [LARGE SCALE GENOMIC DNA]</scope>
    <source>
        <strain evidence="2 3">AJA010-31</strain>
    </source>
</reference>
<dbReference type="AlphaFoldDB" id="A0ABD3P4W1"/>
<feature type="region of interest" description="Disordered" evidence="1">
    <location>
        <begin position="180"/>
        <end position="200"/>
    </location>
</feature>
<evidence type="ECO:0000313" key="3">
    <source>
        <dbReference type="Proteomes" id="UP001530400"/>
    </source>
</evidence>
<keyword evidence="3" id="KW-1185">Reference proteome</keyword>
<name>A0ABD3P4W1_9STRA</name>
<protein>
    <submittedName>
        <fullName evidence="2">Uncharacterized protein</fullName>
    </submittedName>
</protein>
<gene>
    <name evidence="2" type="ORF">ACHAWO_011016</name>
</gene>
<proteinExistence type="predicted"/>
<dbReference type="Proteomes" id="UP001530400">
    <property type="component" value="Unassembled WGS sequence"/>
</dbReference>
<evidence type="ECO:0000256" key="1">
    <source>
        <dbReference type="SAM" id="MobiDB-lite"/>
    </source>
</evidence>